<dbReference type="EMBL" id="JACXAH010000012">
    <property type="protein sequence ID" value="MBD1372610.1"/>
    <property type="molecule type" value="Genomic_DNA"/>
</dbReference>
<evidence type="ECO:0000313" key="2">
    <source>
        <dbReference type="Proteomes" id="UP000661691"/>
    </source>
</evidence>
<name>A0A926NBD1_9BACL</name>
<dbReference type="AlphaFoldDB" id="A0A926NBD1"/>
<reference evidence="1" key="1">
    <citation type="submission" date="2020-09" db="EMBL/GenBank/DDBJ databases">
        <title>A novel bacterium of genus Hazenella, isolated from South China Sea.</title>
        <authorList>
            <person name="Huang H."/>
            <person name="Mo K."/>
            <person name="Hu Y."/>
        </authorList>
    </citation>
    <scope>NUCLEOTIDE SEQUENCE</scope>
    <source>
        <strain evidence="1">IB182357</strain>
    </source>
</reference>
<proteinExistence type="predicted"/>
<comment type="caution">
    <text evidence="1">The sequence shown here is derived from an EMBL/GenBank/DDBJ whole genome shotgun (WGS) entry which is preliminary data.</text>
</comment>
<gene>
    <name evidence="1" type="ORF">IC620_09610</name>
</gene>
<sequence length="70" mass="8301">MHTQSESYDLSERKVVNQEKDRLHARGIGHDIWRRTVVRYNSNRSVLSHLARVRTHHLHTESCTCVLHRS</sequence>
<protein>
    <submittedName>
        <fullName evidence="1">Uncharacterized protein</fullName>
    </submittedName>
</protein>
<keyword evidence="2" id="KW-1185">Reference proteome</keyword>
<accession>A0A926NBD1</accession>
<dbReference type="RefSeq" id="WP_191140515.1">
    <property type="nucleotide sequence ID" value="NZ_JACXAG020000006.1"/>
</dbReference>
<evidence type="ECO:0000313" key="1">
    <source>
        <dbReference type="EMBL" id="MBD1372610.1"/>
    </source>
</evidence>
<dbReference type="Proteomes" id="UP000661691">
    <property type="component" value="Unassembled WGS sequence"/>
</dbReference>
<organism evidence="1 2">
    <name type="scientific">Polycladospora coralii</name>
    <dbReference type="NCBI Taxonomy" id="2771432"/>
    <lineage>
        <taxon>Bacteria</taxon>
        <taxon>Bacillati</taxon>
        <taxon>Bacillota</taxon>
        <taxon>Bacilli</taxon>
        <taxon>Bacillales</taxon>
        <taxon>Thermoactinomycetaceae</taxon>
        <taxon>Polycladospora</taxon>
    </lineage>
</organism>